<dbReference type="Pfam" id="PF13489">
    <property type="entry name" value="Methyltransf_23"/>
    <property type="match status" value="1"/>
</dbReference>
<dbReference type="STRING" id="162209.IJ22_41790"/>
<dbReference type="InterPro" id="IPR029063">
    <property type="entry name" value="SAM-dependent_MTases_sf"/>
</dbReference>
<dbReference type="AlphaFoldDB" id="A0A0U2INE6"/>
<dbReference type="Gene3D" id="3.40.50.2000">
    <property type="entry name" value="Glycogen Phosphorylase B"/>
    <property type="match status" value="2"/>
</dbReference>
<dbReference type="SUPFAM" id="SSF53756">
    <property type="entry name" value="UDP-Glycosyltransferase/glycogen phosphorylase"/>
    <property type="match status" value="1"/>
</dbReference>
<dbReference type="OrthoDB" id="9791837at2"/>
<dbReference type="Gene3D" id="1.25.40.10">
    <property type="entry name" value="Tetratricopeptide repeat domain"/>
    <property type="match status" value="1"/>
</dbReference>
<dbReference type="PANTHER" id="PTHR43861">
    <property type="entry name" value="TRANS-ACONITATE 2-METHYLTRANSFERASE-RELATED"/>
    <property type="match status" value="1"/>
</dbReference>
<dbReference type="Gene3D" id="3.40.50.150">
    <property type="entry name" value="Vaccinia Virus protein VP39"/>
    <property type="match status" value="1"/>
</dbReference>
<dbReference type="CDD" id="cd02440">
    <property type="entry name" value="AdoMet_MTases"/>
    <property type="match status" value="1"/>
</dbReference>
<reference evidence="3" key="1">
    <citation type="submission" date="2015-12" db="EMBL/GenBank/DDBJ databases">
        <title>Complete genome sequences of two moderately thermophilic Paenibacillus species.</title>
        <authorList>
            <person name="Butler R.III."/>
            <person name="Wang J."/>
            <person name="Stark B.C."/>
            <person name="Pombert J.-F."/>
        </authorList>
    </citation>
    <scope>NUCLEOTIDE SEQUENCE [LARGE SCALE GENOMIC DNA]</scope>
    <source>
        <strain evidence="3">32O-Y</strain>
    </source>
</reference>
<dbReference type="KEGG" id="pnp:IJ22_41790"/>
<dbReference type="InterPro" id="IPR011990">
    <property type="entry name" value="TPR-like_helical_dom_sf"/>
</dbReference>
<evidence type="ECO:0000313" key="2">
    <source>
        <dbReference type="EMBL" id="ALS24475.1"/>
    </source>
</evidence>
<dbReference type="CDD" id="cd03801">
    <property type="entry name" value="GT4_PimA-like"/>
    <property type="match status" value="1"/>
</dbReference>
<dbReference type="GO" id="GO:0008168">
    <property type="term" value="F:methyltransferase activity"/>
    <property type="evidence" value="ECO:0007669"/>
    <property type="project" value="UniProtKB-KW"/>
</dbReference>
<dbReference type="EMBL" id="CP013652">
    <property type="protein sequence ID" value="ALS24475.1"/>
    <property type="molecule type" value="Genomic_DNA"/>
</dbReference>
<dbReference type="InterPro" id="IPR001296">
    <property type="entry name" value="Glyco_trans_1"/>
</dbReference>
<accession>A0A0U2INE6</accession>
<dbReference type="GO" id="GO:0032259">
    <property type="term" value="P:methylation"/>
    <property type="evidence" value="ECO:0007669"/>
    <property type="project" value="UniProtKB-KW"/>
</dbReference>
<dbReference type="PATRIC" id="fig|162209.4.peg.4425"/>
<proteinExistence type="predicted"/>
<keyword evidence="2" id="KW-0808">Transferase</keyword>
<dbReference type="RefSeq" id="WP_062410135.1">
    <property type="nucleotide sequence ID" value="NZ_CP013652.1"/>
</dbReference>
<dbReference type="GO" id="GO:0016757">
    <property type="term" value="F:glycosyltransferase activity"/>
    <property type="evidence" value="ECO:0007669"/>
    <property type="project" value="InterPro"/>
</dbReference>
<reference evidence="2 3" key="2">
    <citation type="journal article" date="2016" name="Genome Announc.">
        <title>Complete Genome Sequences of Two Interactive Moderate Thermophiles, Paenibacillus napthalenovorans 32O-Y and Paenibacillus sp. 32O-W.</title>
        <authorList>
            <person name="Butler R.R.III."/>
            <person name="Wang J."/>
            <person name="Stark B.C."/>
            <person name="Pombert J.F."/>
        </authorList>
    </citation>
    <scope>NUCLEOTIDE SEQUENCE [LARGE SCALE GENOMIC DNA]</scope>
    <source>
        <strain evidence="2 3">32O-Y</strain>
    </source>
</reference>
<dbReference type="Proteomes" id="UP000061660">
    <property type="component" value="Chromosome"/>
</dbReference>
<dbReference type="Pfam" id="PF00534">
    <property type="entry name" value="Glycos_transf_1"/>
    <property type="match status" value="1"/>
</dbReference>
<protein>
    <submittedName>
        <fullName evidence="2">SAM-dependent methyltransferase</fullName>
    </submittedName>
</protein>
<keyword evidence="3" id="KW-1185">Reference proteome</keyword>
<feature type="domain" description="Glycosyl transferase family 1" evidence="1">
    <location>
        <begin position="264"/>
        <end position="393"/>
    </location>
</feature>
<organism evidence="2 3">
    <name type="scientific">Paenibacillus naphthalenovorans</name>
    <dbReference type="NCBI Taxonomy" id="162209"/>
    <lineage>
        <taxon>Bacteria</taxon>
        <taxon>Bacillati</taxon>
        <taxon>Bacillota</taxon>
        <taxon>Bacilli</taxon>
        <taxon>Bacillales</taxon>
        <taxon>Paenibacillaceae</taxon>
        <taxon>Paenibacillus</taxon>
    </lineage>
</organism>
<dbReference type="SUPFAM" id="SSF53335">
    <property type="entry name" value="S-adenosyl-L-methionine-dependent methyltransferases"/>
    <property type="match status" value="1"/>
</dbReference>
<evidence type="ECO:0000259" key="1">
    <source>
        <dbReference type="Pfam" id="PF00534"/>
    </source>
</evidence>
<name>A0A0U2INE6_9BACL</name>
<evidence type="ECO:0000313" key="3">
    <source>
        <dbReference type="Proteomes" id="UP000061660"/>
    </source>
</evidence>
<sequence length="675" mass="79273">MSDNSKELLEKVKLMKSKIEELIHLGELETASQAIDKCEELVPEDAELLSMKAIVLMVEGKWTDAKTVLMKGLDIDPYHTDLLYNQAYWYEQQQDYQSAYDIYCDLNQLLPAGQEQEIRSKMTQLKELDPNIRDKKKLVFFVKEKMDNFINDIIHQLSAEYRTKKIVVTHYPQIDDGMKWADICWFEWCDELIIYGSKLQMAQDKKIICRLHSYEAFTNYPKQVNWTSVDHVIFVAEHIKKFVLEQIKGLSEDQAVVIPNGIDINKFAFKEREKGFRIAYVGYINYKKGPMLLLQSFKAIFDRDPRYTLHIAGQFQDPRDMLYFRQMIAEFGLQKHVIYEGWQDDINQWLEDKHFIISTSVLEGNPVGVMEAMARGIKPLIHNFVGAKYQFGKFVWSTMDELIDMLMSEEYAPREYRKYIEERYSLDKQINQIHGVLQPFRHVEASQEIAATVNPGISGEVSVQEVTQFYDNFLGYLQQDRQRDNPRHLYIKQRLQQIVRPGHKVLDLGCGIGITTEFIHSLGVEKVIGVDLSPKLIEYAKSTVAHVEFIAHDITTLDLNEQYDVISLCDVMEHVPRDRYPNLFRVIRNHLKEDGIVFITIPDPEYLDFIRKIMPDKLQIIDNSIMYQEMNDLCRDNHLSIKFFNAYKIFIDNEYNEYVITTQNYKKAWDRLLSK</sequence>
<gene>
    <name evidence="2" type="ORF">IJ22_41790</name>
</gene>
<dbReference type="SUPFAM" id="SSF48452">
    <property type="entry name" value="TPR-like"/>
    <property type="match status" value="1"/>
</dbReference>
<keyword evidence="2" id="KW-0489">Methyltransferase</keyword>